<comment type="caution">
    <text evidence="7">The sequence shown here is derived from an EMBL/GenBank/DDBJ whole genome shotgun (WGS) entry which is preliminary data.</text>
</comment>
<dbReference type="InterPro" id="IPR013767">
    <property type="entry name" value="PAS_fold"/>
</dbReference>
<feature type="transmembrane region" description="Helical" evidence="5">
    <location>
        <begin position="137"/>
        <end position="155"/>
    </location>
</feature>
<evidence type="ECO:0000256" key="5">
    <source>
        <dbReference type="SAM" id="Phobius"/>
    </source>
</evidence>
<dbReference type="EMBL" id="BOVJ01000005">
    <property type="protein sequence ID" value="GIQ61573.1"/>
    <property type="molecule type" value="Genomic_DNA"/>
</dbReference>
<dbReference type="CDD" id="cd00082">
    <property type="entry name" value="HisKA"/>
    <property type="match status" value="1"/>
</dbReference>
<feature type="transmembrane region" description="Helical" evidence="5">
    <location>
        <begin position="167"/>
        <end position="191"/>
    </location>
</feature>
<evidence type="ECO:0000256" key="4">
    <source>
        <dbReference type="ARBA" id="ARBA00023012"/>
    </source>
</evidence>
<keyword evidence="5" id="KW-0472">Membrane</keyword>
<evidence type="ECO:0000259" key="6">
    <source>
        <dbReference type="SMART" id="SM00091"/>
    </source>
</evidence>
<dbReference type="InterPro" id="IPR035965">
    <property type="entry name" value="PAS-like_dom_sf"/>
</dbReference>
<dbReference type="EC" id="2.7.13.3" evidence="2"/>
<name>A0ABQ4N079_9BACL</name>
<reference evidence="7 8" key="1">
    <citation type="submission" date="2021-04" db="EMBL/GenBank/DDBJ databases">
        <title>Draft genome sequence of Paenibacillus cisolokensis, LC2-13A.</title>
        <authorList>
            <person name="Uke A."/>
            <person name="Chhe C."/>
            <person name="Baramee S."/>
            <person name="Kosugi A."/>
        </authorList>
    </citation>
    <scope>NUCLEOTIDE SEQUENCE [LARGE SCALE GENOMIC DNA]</scope>
    <source>
        <strain evidence="7 8">LC2-13A</strain>
    </source>
</reference>
<feature type="transmembrane region" description="Helical" evidence="5">
    <location>
        <begin position="105"/>
        <end position="125"/>
    </location>
</feature>
<keyword evidence="3" id="KW-0418">Kinase</keyword>
<feature type="transmembrane region" description="Helical" evidence="5">
    <location>
        <begin position="12"/>
        <end position="31"/>
    </location>
</feature>
<dbReference type="NCBIfam" id="TIGR00229">
    <property type="entry name" value="sensory_box"/>
    <property type="match status" value="1"/>
</dbReference>
<evidence type="ECO:0000256" key="2">
    <source>
        <dbReference type="ARBA" id="ARBA00012438"/>
    </source>
</evidence>
<dbReference type="InterPro" id="IPR036097">
    <property type="entry name" value="HisK_dim/P_sf"/>
</dbReference>
<accession>A0ABQ4N079</accession>
<feature type="transmembrane region" description="Helical" evidence="5">
    <location>
        <begin position="43"/>
        <end position="64"/>
    </location>
</feature>
<organism evidence="7 8">
    <name type="scientific">Paenibacillus cisolokensis</name>
    <dbReference type="NCBI Taxonomy" id="1658519"/>
    <lineage>
        <taxon>Bacteria</taxon>
        <taxon>Bacillati</taxon>
        <taxon>Bacillota</taxon>
        <taxon>Bacilli</taxon>
        <taxon>Bacillales</taxon>
        <taxon>Paenibacillaceae</taxon>
        <taxon>Paenibacillus</taxon>
    </lineage>
</organism>
<dbReference type="CDD" id="cd00130">
    <property type="entry name" value="PAS"/>
    <property type="match status" value="1"/>
</dbReference>
<keyword evidence="5" id="KW-1133">Transmembrane helix</keyword>
<evidence type="ECO:0000313" key="8">
    <source>
        <dbReference type="Proteomes" id="UP000680304"/>
    </source>
</evidence>
<keyword evidence="5" id="KW-0812">Transmembrane</keyword>
<dbReference type="Gene3D" id="1.10.287.130">
    <property type="match status" value="1"/>
</dbReference>
<keyword evidence="3" id="KW-0808">Transferase</keyword>
<dbReference type="SUPFAM" id="SSF47384">
    <property type="entry name" value="Homodimeric domain of signal transducing histidine kinase"/>
    <property type="match status" value="1"/>
</dbReference>
<feature type="transmembrane region" description="Helical" evidence="5">
    <location>
        <begin position="211"/>
        <end position="229"/>
    </location>
</feature>
<keyword evidence="4" id="KW-0902">Two-component regulatory system</keyword>
<dbReference type="Pfam" id="PF00989">
    <property type="entry name" value="PAS"/>
    <property type="match status" value="1"/>
</dbReference>
<keyword evidence="8" id="KW-1185">Reference proteome</keyword>
<evidence type="ECO:0000313" key="7">
    <source>
        <dbReference type="EMBL" id="GIQ61573.1"/>
    </source>
</evidence>
<dbReference type="InterPro" id="IPR000014">
    <property type="entry name" value="PAS"/>
</dbReference>
<dbReference type="Gene3D" id="3.30.450.20">
    <property type="entry name" value="PAS domain"/>
    <property type="match status" value="1"/>
</dbReference>
<feature type="transmembrane region" description="Helical" evidence="5">
    <location>
        <begin position="70"/>
        <end position="93"/>
    </location>
</feature>
<dbReference type="Proteomes" id="UP000680304">
    <property type="component" value="Unassembled WGS sequence"/>
</dbReference>
<evidence type="ECO:0000256" key="3">
    <source>
        <dbReference type="ARBA" id="ARBA00022777"/>
    </source>
</evidence>
<comment type="catalytic activity">
    <reaction evidence="1">
        <text>ATP + protein L-histidine = ADP + protein N-phospho-L-histidine.</text>
        <dbReference type="EC" id="2.7.13.3"/>
    </reaction>
</comment>
<gene>
    <name evidence="7" type="ORF">PACILC2_01410</name>
</gene>
<protein>
    <recommendedName>
        <fullName evidence="2">histidine kinase</fullName>
        <ecNumber evidence="2">2.7.13.3</ecNumber>
    </recommendedName>
</protein>
<dbReference type="SUPFAM" id="SSF55785">
    <property type="entry name" value="PYP-like sensor domain (PAS domain)"/>
    <property type="match status" value="1"/>
</dbReference>
<evidence type="ECO:0000256" key="1">
    <source>
        <dbReference type="ARBA" id="ARBA00000085"/>
    </source>
</evidence>
<dbReference type="SMART" id="SM00091">
    <property type="entry name" value="PAS"/>
    <property type="match status" value="1"/>
</dbReference>
<sequence>MSQPFSLNQAIYFLLSLLIIVFSSCTMFSMIESFKKRGRIAGHYWLLAGAGVFGLGLWAITFVAHLSSNYTLVVGWAVIPVLLAGVAMTYLSFLVMGKRKGSPGGMIVSSLLLSAASFPVHFFSLHSGNVAEYRLDAPLVALSAIVNFAGTLYAIRCFDRRPETARWIGGLVLGVTNMTTQLFVLKAMAFVRVETLTPDQLNEYFTVQGTMFGIATLVIFVFSLSAWMSDRKFLQSEERYRLLVENSMDMIAIISERQWEYVNRAGLKLFEAEPGNGLIGRPVFDYLHPRHHGEFSRLLKGEQSETNGIPIELEWYSVKKRPLHTEVVGTNTTYNGKPALQVIVRDITERKKNEKKVINSEKLYIAGQLAAGIAHEIRNPLTSLKGFCN</sequence>
<proteinExistence type="predicted"/>
<feature type="domain" description="PAS" evidence="6">
    <location>
        <begin position="238"/>
        <end position="304"/>
    </location>
</feature>
<dbReference type="InterPro" id="IPR003661">
    <property type="entry name" value="HisK_dim/P_dom"/>
</dbReference>